<evidence type="ECO:0000313" key="1">
    <source>
        <dbReference type="EMBL" id="EDU44957.1"/>
    </source>
</evidence>
<sequence length="74" mass="8247">MVKEMKRERLRNEGCQFSSEVIPGFRYSSETGKLPVSKTQVRQNSTKEEVANRMGKTCRLQDPASVPVCGKGNG</sequence>
<dbReference type="EMBL" id="DS231616">
    <property type="protein sequence ID" value="EDU44957.1"/>
    <property type="molecule type" value="Genomic_DNA"/>
</dbReference>
<dbReference type="AlphaFoldDB" id="B2VYE4"/>
<dbReference type="InParanoid" id="B2VYE4"/>
<accession>B2VYE4</accession>
<organism evidence="1 2">
    <name type="scientific">Pyrenophora tritici-repentis (strain Pt-1C-BFP)</name>
    <name type="common">Wheat tan spot fungus</name>
    <name type="synonym">Drechslera tritici-repentis</name>
    <dbReference type="NCBI Taxonomy" id="426418"/>
    <lineage>
        <taxon>Eukaryota</taxon>
        <taxon>Fungi</taxon>
        <taxon>Dikarya</taxon>
        <taxon>Ascomycota</taxon>
        <taxon>Pezizomycotina</taxon>
        <taxon>Dothideomycetes</taxon>
        <taxon>Pleosporomycetidae</taxon>
        <taxon>Pleosporales</taxon>
        <taxon>Pleosporineae</taxon>
        <taxon>Pleosporaceae</taxon>
        <taxon>Pyrenophora</taxon>
    </lineage>
</organism>
<reference evidence="2" key="1">
    <citation type="journal article" date="2013" name="G3 (Bethesda)">
        <title>Comparative genomics of a plant-pathogenic fungus, Pyrenophora tritici-repentis, reveals transduplication and the impact of repeat elements on pathogenicity and population divergence.</title>
        <authorList>
            <person name="Manning V.A."/>
            <person name="Pandelova I."/>
            <person name="Dhillon B."/>
            <person name="Wilhelm L.J."/>
            <person name="Goodwin S.B."/>
            <person name="Berlin A.M."/>
            <person name="Figueroa M."/>
            <person name="Freitag M."/>
            <person name="Hane J.K."/>
            <person name="Henrissat B."/>
            <person name="Holman W.H."/>
            <person name="Kodira C.D."/>
            <person name="Martin J."/>
            <person name="Oliver R.P."/>
            <person name="Robbertse B."/>
            <person name="Schackwitz W."/>
            <person name="Schwartz D.C."/>
            <person name="Spatafora J.W."/>
            <person name="Turgeon B.G."/>
            <person name="Yandava C."/>
            <person name="Young S."/>
            <person name="Zhou S."/>
            <person name="Zeng Q."/>
            <person name="Grigoriev I.V."/>
            <person name="Ma L.-J."/>
            <person name="Ciuffetti L.M."/>
        </authorList>
    </citation>
    <scope>NUCLEOTIDE SEQUENCE [LARGE SCALE GENOMIC DNA]</scope>
    <source>
        <strain evidence="2">Pt-1C-BFP</strain>
    </source>
</reference>
<gene>
    <name evidence="1" type="ORF">PTRG_02434</name>
</gene>
<dbReference type="HOGENOM" id="CLU_2689020_0_0_1"/>
<protein>
    <submittedName>
        <fullName evidence="1">Uncharacterized protein</fullName>
    </submittedName>
</protein>
<dbReference type="Proteomes" id="UP000001471">
    <property type="component" value="Unassembled WGS sequence"/>
</dbReference>
<proteinExistence type="predicted"/>
<name>B2VYE4_PYRTR</name>
<evidence type="ECO:0000313" key="2">
    <source>
        <dbReference type="Proteomes" id="UP000001471"/>
    </source>
</evidence>